<keyword evidence="2" id="KW-0863">Zinc-finger</keyword>
<reference evidence="6 7" key="2">
    <citation type="submission" date="2018-09" db="EMBL/GenBank/DDBJ databases">
        <title>A high-quality reference genome of wild soybean provides a powerful tool to mine soybean genomes.</title>
        <authorList>
            <person name="Xie M."/>
            <person name="Chung C.Y.L."/>
            <person name="Li M.-W."/>
            <person name="Wong F.-L."/>
            <person name="Chan T.-F."/>
            <person name="Lam H.-M."/>
        </authorList>
    </citation>
    <scope>NUCLEOTIDE SEQUENCE [LARGE SCALE GENOMIC DNA]</scope>
    <source>
        <strain evidence="7">cv. W05</strain>
        <tissue evidence="6">Hypocotyl of etiolated seedlings</tissue>
    </source>
</reference>
<name>A0A0B2NUQ9_GLYSO</name>
<evidence type="ECO:0000313" key="7">
    <source>
        <dbReference type="Proteomes" id="UP000289340"/>
    </source>
</evidence>
<protein>
    <submittedName>
        <fullName evidence="6">Extra-large guanine nucleotide-binding protein 1</fullName>
    </submittedName>
</protein>
<gene>
    <name evidence="6" type="ORF">D0Y65_052742</name>
    <name evidence="5" type="ORF">glysoja_024318</name>
</gene>
<evidence type="ECO:0000256" key="2">
    <source>
        <dbReference type="ARBA" id="ARBA00022771"/>
    </source>
</evidence>
<keyword evidence="7" id="KW-1185">Reference proteome</keyword>
<keyword evidence="1" id="KW-0479">Metal-binding</keyword>
<feature type="region of interest" description="Disordered" evidence="4">
    <location>
        <begin position="83"/>
        <end position="119"/>
    </location>
</feature>
<evidence type="ECO:0000256" key="1">
    <source>
        <dbReference type="ARBA" id="ARBA00022723"/>
    </source>
</evidence>
<dbReference type="Gramene" id="XM_028365486.1">
    <property type="protein sequence ID" value="XP_028221287.1"/>
    <property type="gene ID" value="LOC114402806"/>
</dbReference>
<evidence type="ECO:0000256" key="4">
    <source>
        <dbReference type="SAM" id="MobiDB-lite"/>
    </source>
</evidence>
<dbReference type="Proteomes" id="UP000289340">
    <property type="component" value="Chromosome 20"/>
</dbReference>
<evidence type="ECO:0000313" key="6">
    <source>
        <dbReference type="EMBL" id="RZB41861.1"/>
    </source>
</evidence>
<dbReference type="InterPro" id="IPR011011">
    <property type="entry name" value="Znf_FYVE_PHD"/>
</dbReference>
<dbReference type="SUPFAM" id="SSF57903">
    <property type="entry name" value="FYVE/PHD zinc finger"/>
    <property type="match status" value="1"/>
</dbReference>
<organism evidence="5">
    <name type="scientific">Glycine soja</name>
    <name type="common">Wild soybean</name>
    <dbReference type="NCBI Taxonomy" id="3848"/>
    <lineage>
        <taxon>Eukaryota</taxon>
        <taxon>Viridiplantae</taxon>
        <taxon>Streptophyta</taxon>
        <taxon>Embryophyta</taxon>
        <taxon>Tracheophyta</taxon>
        <taxon>Spermatophyta</taxon>
        <taxon>Magnoliopsida</taxon>
        <taxon>eudicotyledons</taxon>
        <taxon>Gunneridae</taxon>
        <taxon>Pentapetalae</taxon>
        <taxon>rosids</taxon>
        <taxon>fabids</taxon>
        <taxon>Fabales</taxon>
        <taxon>Fabaceae</taxon>
        <taxon>Papilionoideae</taxon>
        <taxon>50 kb inversion clade</taxon>
        <taxon>NPAAA clade</taxon>
        <taxon>indigoferoid/millettioid clade</taxon>
        <taxon>Phaseoleae</taxon>
        <taxon>Glycine</taxon>
        <taxon>Glycine subgen. Soja</taxon>
    </lineage>
</organism>
<dbReference type="GO" id="GO:0008270">
    <property type="term" value="F:zinc ion binding"/>
    <property type="evidence" value="ECO:0007669"/>
    <property type="project" value="UniProtKB-KW"/>
</dbReference>
<dbReference type="EMBL" id="QZWG01000020">
    <property type="protein sequence ID" value="RZB41861.1"/>
    <property type="molecule type" value="Genomic_DNA"/>
</dbReference>
<sequence>MDSSVPPVALETEDSISSYSIPEIPAFKLDQILVATLAPLSHDEFSDPVIQPLGKSLHKRKQNLCTADSAVLSGLEDSCAVISPPAPDTLEVPDDRDGTVLHTTSETTESGPGSSSTSLFVSSDEICSFREEEETPSPTPKHVKRVSDVIFSDLESNYTDTDEFDDSQIESVPVMERAVSISVMERAVRSGKKGSCYRCLKGNHLTLKEVCIVCSAKYCRSCVVRAMGSMPEGRKCVTCIGYRIDERNRSRLGKCSRMLKGLLSESEAAQAMDDERSCEANQIPPELVCVNLQPLNREQLKLLLNCRNPPKQLKTGSYWYDKCSGLWGKEGQPPSHLQKNASNGNTNVFINVREITKEEKLVLQVAGVPWEGTRNFWVHADGSYTEEGQIYLRGSIWHKRIVRLTCAVLSLPVPSKSVALSCEGEIANTDSLSKKILNKFLLIGSVNSDSKSFSWAVDNAIMSESETASKLGASPVRSFGSVVDNAIRSSSASEADLGTVALSVNMRMVVDALP</sequence>
<dbReference type="PANTHER" id="PTHR36486">
    <property type="entry name" value="OS01G0977800 PROTEIN"/>
    <property type="match status" value="1"/>
</dbReference>
<feature type="compositionally biased region" description="Low complexity" evidence="4">
    <location>
        <begin position="103"/>
        <end position="118"/>
    </location>
</feature>
<dbReference type="InterPro" id="IPR053057">
    <property type="entry name" value="XLG_GTP-binding"/>
</dbReference>
<dbReference type="EMBL" id="KN672145">
    <property type="protein sequence ID" value="KHM99018.1"/>
    <property type="molecule type" value="Genomic_DNA"/>
</dbReference>
<dbReference type="AlphaFoldDB" id="A0A0B2NUQ9"/>
<evidence type="ECO:0000313" key="5">
    <source>
        <dbReference type="EMBL" id="KHM99018.1"/>
    </source>
</evidence>
<dbReference type="PANTHER" id="PTHR36486:SF4">
    <property type="entry name" value="PH DOMAIN-CONTAINING PROTEIN"/>
    <property type="match status" value="1"/>
</dbReference>
<evidence type="ECO:0000256" key="3">
    <source>
        <dbReference type="ARBA" id="ARBA00022833"/>
    </source>
</evidence>
<accession>A0A0B2NUQ9</accession>
<keyword evidence="3" id="KW-0862">Zinc</keyword>
<dbReference type="Proteomes" id="UP000053555">
    <property type="component" value="Unassembled WGS sequence"/>
</dbReference>
<reference evidence="5" key="1">
    <citation type="submission" date="2014-07" db="EMBL/GenBank/DDBJ databases">
        <title>Identification of a novel salt tolerance gene in wild soybean by whole-genome sequencing.</title>
        <authorList>
            <person name="Lam H.-M."/>
            <person name="Qi X."/>
            <person name="Li M.-W."/>
            <person name="Liu X."/>
            <person name="Xie M."/>
            <person name="Ni M."/>
            <person name="Xu X."/>
        </authorList>
    </citation>
    <scope>NUCLEOTIDE SEQUENCE [LARGE SCALE GENOMIC DNA]</scope>
    <source>
        <tissue evidence="5">Root</tissue>
    </source>
</reference>
<proteinExistence type="predicted"/>